<keyword evidence="3" id="KW-0862">Zinc</keyword>
<reference evidence="6 7" key="1">
    <citation type="submission" date="2019-04" db="EMBL/GenBank/DDBJ databases">
        <title>High contiguity whole genome sequence and gene annotation resource for two Venturia nashicola isolates.</title>
        <authorList>
            <person name="Prokchorchik M."/>
            <person name="Won K."/>
            <person name="Lee Y."/>
            <person name="Choi E.D."/>
            <person name="Segonzac C."/>
            <person name="Sohn K.H."/>
        </authorList>
    </citation>
    <scope>NUCLEOTIDE SEQUENCE [LARGE SCALE GENOMIC DNA]</scope>
    <source>
        <strain evidence="6 7">PRI2</strain>
    </source>
</reference>
<dbReference type="STRING" id="86259.A0A4Z1NJP2"/>
<dbReference type="EMBL" id="SNSC02000019">
    <property type="protein sequence ID" value="TID15991.1"/>
    <property type="molecule type" value="Genomic_DNA"/>
</dbReference>
<dbReference type="PANTHER" id="PTHR33337">
    <property type="entry name" value="GFA DOMAIN-CONTAINING PROTEIN"/>
    <property type="match status" value="1"/>
</dbReference>
<evidence type="ECO:0000256" key="2">
    <source>
        <dbReference type="ARBA" id="ARBA00022723"/>
    </source>
</evidence>
<dbReference type="PANTHER" id="PTHR33337:SF30">
    <property type="entry name" value="DUF636 DOMAIN PROTEIN (AFU_ORTHOLOGUE AFUA_1G03180)"/>
    <property type="match status" value="1"/>
</dbReference>
<dbReference type="PROSITE" id="PS51891">
    <property type="entry name" value="CENP_V_GFA"/>
    <property type="match status" value="1"/>
</dbReference>
<dbReference type="GO" id="GO:0016846">
    <property type="term" value="F:carbon-sulfur lyase activity"/>
    <property type="evidence" value="ECO:0007669"/>
    <property type="project" value="InterPro"/>
</dbReference>
<evidence type="ECO:0000256" key="1">
    <source>
        <dbReference type="ARBA" id="ARBA00005495"/>
    </source>
</evidence>
<dbReference type="OrthoDB" id="1601230at2759"/>
<gene>
    <name evidence="6" type="ORF">E6O75_ATG09049</name>
</gene>
<dbReference type="SUPFAM" id="SSF51316">
    <property type="entry name" value="Mss4-like"/>
    <property type="match status" value="1"/>
</dbReference>
<keyword evidence="7" id="KW-1185">Reference proteome</keyword>
<keyword evidence="2" id="KW-0479">Metal-binding</keyword>
<name>A0A4Z1NJP2_9PEZI</name>
<evidence type="ECO:0000256" key="4">
    <source>
        <dbReference type="ARBA" id="ARBA00023239"/>
    </source>
</evidence>
<dbReference type="GO" id="GO:0046872">
    <property type="term" value="F:metal ion binding"/>
    <property type="evidence" value="ECO:0007669"/>
    <property type="project" value="UniProtKB-KW"/>
</dbReference>
<feature type="domain" description="CENP-V/GFA" evidence="5">
    <location>
        <begin position="4"/>
        <end position="128"/>
    </location>
</feature>
<comment type="similarity">
    <text evidence="1">Belongs to the Gfa family.</text>
</comment>
<dbReference type="InterPro" id="IPR011057">
    <property type="entry name" value="Mss4-like_sf"/>
</dbReference>
<dbReference type="Gene3D" id="3.90.1590.10">
    <property type="entry name" value="glutathione-dependent formaldehyde- activating enzyme (gfa)"/>
    <property type="match status" value="1"/>
</dbReference>
<accession>A0A4Z1NJP2</accession>
<proteinExistence type="inferred from homology"/>
<sequence>MTTYNGKCHCGQTTWTVELKPDQQKHILCHCDTCKILGGGAFTLNQIIPKSQLKFTKGGDSIKAYTYYGDSGKAVNCYYCPNCTTHVYHHQTVMGDDTIIARTILLGEDGKKLEPAAEIYGKARMGWEKEVAHTFELLPPS</sequence>
<protein>
    <submittedName>
        <fullName evidence="6">Mss4-like protein</fullName>
    </submittedName>
</protein>
<evidence type="ECO:0000259" key="5">
    <source>
        <dbReference type="PROSITE" id="PS51891"/>
    </source>
</evidence>
<evidence type="ECO:0000313" key="7">
    <source>
        <dbReference type="Proteomes" id="UP000298493"/>
    </source>
</evidence>
<dbReference type="InterPro" id="IPR006913">
    <property type="entry name" value="CENP-V/GFA"/>
</dbReference>
<organism evidence="6 7">
    <name type="scientific">Venturia nashicola</name>
    <dbReference type="NCBI Taxonomy" id="86259"/>
    <lineage>
        <taxon>Eukaryota</taxon>
        <taxon>Fungi</taxon>
        <taxon>Dikarya</taxon>
        <taxon>Ascomycota</taxon>
        <taxon>Pezizomycotina</taxon>
        <taxon>Dothideomycetes</taxon>
        <taxon>Pleosporomycetidae</taxon>
        <taxon>Venturiales</taxon>
        <taxon>Venturiaceae</taxon>
        <taxon>Venturia</taxon>
    </lineage>
</organism>
<evidence type="ECO:0000256" key="3">
    <source>
        <dbReference type="ARBA" id="ARBA00022833"/>
    </source>
</evidence>
<dbReference type="Pfam" id="PF04828">
    <property type="entry name" value="GFA"/>
    <property type="match status" value="1"/>
</dbReference>
<comment type="caution">
    <text evidence="6">The sequence shown here is derived from an EMBL/GenBank/DDBJ whole genome shotgun (WGS) entry which is preliminary data.</text>
</comment>
<keyword evidence="4" id="KW-0456">Lyase</keyword>
<dbReference type="Proteomes" id="UP000298493">
    <property type="component" value="Unassembled WGS sequence"/>
</dbReference>
<dbReference type="AlphaFoldDB" id="A0A4Z1NJP2"/>
<evidence type="ECO:0000313" key="6">
    <source>
        <dbReference type="EMBL" id="TID15991.1"/>
    </source>
</evidence>